<dbReference type="SMART" id="SM00981">
    <property type="entry name" value="THUMP"/>
    <property type="match status" value="1"/>
</dbReference>
<dbReference type="CDD" id="cd11717">
    <property type="entry name" value="THUMP_THUMPD1_like"/>
    <property type="match status" value="1"/>
</dbReference>
<dbReference type="PANTHER" id="PTHR13452:SF10">
    <property type="entry name" value="THUMP DOMAIN-CONTAINING PROTEIN 1"/>
    <property type="match status" value="1"/>
</dbReference>
<keyword evidence="5" id="KW-1185">Reference proteome</keyword>
<dbReference type="EMBL" id="JAVHJO010000004">
    <property type="protein sequence ID" value="KAK6541192.1"/>
    <property type="molecule type" value="Genomic_DNA"/>
</dbReference>
<name>A0AAV9XJW4_9PEZI</name>
<dbReference type="Proteomes" id="UP001365542">
    <property type="component" value="Unassembled WGS sequence"/>
</dbReference>
<evidence type="ECO:0000256" key="1">
    <source>
        <dbReference type="PROSITE-ProRule" id="PRU00529"/>
    </source>
</evidence>
<dbReference type="Pfam" id="PF02926">
    <property type="entry name" value="THUMP"/>
    <property type="match status" value="1"/>
</dbReference>
<accession>A0AAV9XJW4</accession>
<evidence type="ECO:0000256" key="2">
    <source>
        <dbReference type="SAM" id="MobiDB-lite"/>
    </source>
</evidence>
<sequence>MTHPKKRKERDDAGKGSRNKRSKHFNPTANKIIEPNWKGIFATCDSGRESRCVAELYRLFEEYADNLYGPEETGPATDGPENKTLDETEDKPDTGDIEAAIAAEIDGINAKKQIKSKRITSIKLDTRCLAFFHTRAPVDPTELIYAIFKDTEISKKRLTKFTNRLTPISKTCKANYESIEEIAKEVLEPHFHSGQKDVKFAIRPNLRDNNVLNRDDIIQTVAKVVGPNHKVDLKNYDLLIMVEVLRNICGVSVVRDFEHYKRFNLAIALDESEARTGEKACGVAPE</sequence>
<gene>
    <name evidence="4" type="ORF">TWF694_008561</name>
</gene>
<feature type="region of interest" description="Disordered" evidence="2">
    <location>
        <begin position="1"/>
        <end position="30"/>
    </location>
</feature>
<keyword evidence="1" id="KW-0694">RNA-binding</keyword>
<dbReference type="InterPro" id="IPR004114">
    <property type="entry name" value="THUMP_dom"/>
</dbReference>
<dbReference type="SUPFAM" id="SSF143437">
    <property type="entry name" value="THUMP domain-like"/>
    <property type="match status" value="1"/>
</dbReference>
<dbReference type="Gene3D" id="3.30.2300.10">
    <property type="entry name" value="THUMP superfamily"/>
    <property type="match status" value="1"/>
</dbReference>
<feature type="domain" description="THUMP" evidence="3">
    <location>
        <begin position="150"/>
        <end position="255"/>
    </location>
</feature>
<feature type="compositionally biased region" description="Basic and acidic residues" evidence="2">
    <location>
        <begin position="80"/>
        <end position="93"/>
    </location>
</feature>
<dbReference type="PROSITE" id="PS51165">
    <property type="entry name" value="THUMP"/>
    <property type="match status" value="1"/>
</dbReference>
<organism evidence="4 5">
    <name type="scientific">Orbilia ellipsospora</name>
    <dbReference type="NCBI Taxonomy" id="2528407"/>
    <lineage>
        <taxon>Eukaryota</taxon>
        <taxon>Fungi</taxon>
        <taxon>Dikarya</taxon>
        <taxon>Ascomycota</taxon>
        <taxon>Pezizomycotina</taxon>
        <taxon>Orbiliomycetes</taxon>
        <taxon>Orbiliales</taxon>
        <taxon>Orbiliaceae</taxon>
        <taxon>Orbilia</taxon>
    </lineage>
</organism>
<dbReference type="InterPro" id="IPR040183">
    <property type="entry name" value="THUMPD1-like"/>
</dbReference>
<evidence type="ECO:0000313" key="5">
    <source>
        <dbReference type="Proteomes" id="UP001365542"/>
    </source>
</evidence>
<proteinExistence type="predicted"/>
<comment type="caution">
    <text evidence="4">The sequence shown here is derived from an EMBL/GenBank/DDBJ whole genome shotgun (WGS) entry which is preliminary data.</text>
</comment>
<feature type="region of interest" description="Disordered" evidence="2">
    <location>
        <begin position="68"/>
        <end position="93"/>
    </location>
</feature>
<dbReference type="PANTHER" id="PTHR13452">
    <property type="entry name" value="THUMP DOMAIN CONTAINING PROTEIN 1-RELATED"/>
    <property type="match status" value="1"/>
</dbReference>
<reference evidence="4 5" key="1">
    <citation type="submission" date="2019-10" db="EMBL/GenBank/DDBJ databases">
        <authorList>
            <person name="Palmer J.M."/>
        </authorList>
    </citation>
    <scope>NUCLEOTIDE SEQUENCE [LARGE SCALE GENOMIC DNA]</scope>
    <source>
        <strain evidence="4 5">TWF694</strain>
    </source>
</reference>
<evidence type="ECO:0000313" key="4">
    <source>
        <dbReference type="EMBL" id="KAK6541192.1"/>
    </source>
</evidence>
<evidence type="ECO:0000259" key="3">
    <source>
        <dbReference type="PROSITE" id="PS51165"/>
    </source>
</evidence>
<protein>
    <recommendedName>
        <fullName evidence="3">THUMP domain-containing protein</fullName>
    </recommendedName>
</protein>
<dbReference type="GO" id="GO:0006400">
    <property type="term" value="P:tRNA modification"/>
    <property type="evidence" value="ECO:0007669"/>
    <property type="project" value="InterPro"/>
</dbReference>
<dbReference type="FunFam" id="3.30.2300.10:FF:000001">
    <property type="entry name" value="THUMP domain-containing protein 1"/>
    <property type="match status" value="1"/>
</dbReference>
<dbReference type="AlphaFoldDB" id="A0AAV9XJW4"/>
<dbReference type="GO" id="GO:0003723">
    <property type="term" value="F:RNA binding"/>
    <property type="evidence" value="ECO:0007669"/>
    <property type="project" value="UniProtKB-UniRule"/>
</dbReference>